<accession>A0A5B9WBF4</accession>
<dbReference type="AlphaFoldDB" id="A0A5B9WBF4"/>
<dbReference type="Proteomes" id="UP000324233">
    <property type="component" value="Chromosome"/>
</dbReference>
<reference evidence="3 4" key="1">
    <citation type="submission" date="2019-08" db="EMBL/GenBank/DDBJ databases">
        <title>Deep-cultivation of Planctomycetes and their phenomic and genomic characterization uncovers novel biology.</title>
        <authorList>
            <person name="Wiegand S."/>
            <person name="Jogler M."/>
            <person name="Boedeker C."/>
            <person name="Pinto D."/>
            <person name="Vollmers J."/>
            <person name="Rivas-Marin E."/>
            <person name="Kohn T."/>
            <person name="Peeters S.H."/>
            <person name="Heuer A."/>
            <person name="Rast P."/>
            <person name="Oberbeckmann S."/>
            <person name="Bunk B."/>
            <person name="Jeske O."/>
            <person name="Meyerdierks A."/>
            <person name="Storesund J.E."/>
            <person name="Kallscheuer N."/>
            <person name="Luecker S."/>
            <person name="Lage O.M."/>
            <person name="Pohl T."/>
            <person name="Merkel B.J."/>
            <person name="Hornburger P."/>
            <person name="Mueller R.-W."/>
            <person name="Bruemmer F."/>
            <person name="Labrenz M."/>
            <person name="Spormann A.M."/>
            <person name="Op den Camp H."/>
            <person name="Overmann J."/>
            <person name="Amann R."/>
            <person name="Jetten M.S.M."/>
            <person name="Mascher T."/>
            <person name="Medema M.H."/>
            <person name="Devos D.P."/>
            <person name="Kaster A.-K."/>
            <person name="Ovreas L."/>
            <person name="Rohde M."/>
            <person name="Galperin M.Y."/>
            <person name="Jogler C."/>
        </authorList>
    </citation>
    <scope>NUCLEOTIDE SEQUENCE [LARGE SCALE GENOMIC DNA]</scope>
    <source>
        <strain evidence="3 4">OJF2</strain>
    </source>
</reference>
<gene>
    <name evidence="3" type="ORF">OJF2_66040</name>
</gene>
<name>A0A5B9WBF4_9BACT</name>
<dbReference type="PROSITE" id="PS50082">
    <property type="entry name" value="WD_REPEATS_2"/>
    <property type="match status" value="1"/>
</dbReference>
<dbReference type="Gene3D" id="2.130.10.10">
    <property type="entry name" value="YVTN repeat-like/Quinoprotein amine dehydrogenase"/>
    <property type="match status" value="2"/>
</dbReference>
<keyword evidence="1" id="KW-0853">WD repeat</keyword>
<feature type="region of interest" description="Disordered" evidence="2">
    <location>
        <begin position="255"/>
        <end position="295"/>
    </location>
</feature>
<sequence>MTSGELTREFRRGMRQPVNQMAVSADGRYLATAGGIGAGSVGVWEVETGREIAVTSLASAWLSIAFPPGTGVLAAGIPGPSLTSMPTASLIDIEGDRRVASIPIGLARCLAFSPDGRLLAFGGDEEVVAVRDRGTGRIVATHDGHRHADSPVAGRVRSLRGGMGLAELPRANSAWSLDFSPDGGRLASCGEDGSVWLWGVPRADGTRAADRNILPTPGVPARLMPHQVALAVAALAMLAASALRRATSAALHEIGRRGGKSADQASSIRCSNGGLTRSGRWTMPASSATCKPEST</sequence>
<dbReference type="PANTHER" id="PTHR19879:SF9">
    <property type="entry name" value="TRANSCRIPTION INITIATION FACTOR TFIID SUBUNIT 5"/>
    <property type="match status" value="1"/>
</dbReference>
<evidence type="ECO:0000256" key="1">
    <source>
        <dbReference type="PROSITE-ProRule" id="PRU00221"/>
    </source>
</evidence>
<dbReference type="EMBL" id="CP042997">
    <property type="protein sequence ID" value="QEH38008.1"/>
    <property type="molecule type" value="Genomic_DNA"/>
</dbReference>
<feature type="compositionally biased region" description="Polar residues" evidence="2">
    <location>
        <begin position="284"/>
        <end position="295"/>
    </location>
</feature>
<dbReference type="Pfam" id="PF00400">
    <property type="entry name" value="WD40"/>
    <property type="match status" value="2"/>
</dbReference>
<evidence type="ECO:0000313" key="4">
    <source>
        <dbReference type="Proteomes" id="UP000324233"/>
    </source>
</evidence>
<dbReference type="InterPro" id="IPR015943">
    <property type="entry name" value="WD40/YVTN_repeat-like_dom_sf"/>
</dbReference>
<dbReference type="SUPFAM" id="SSF50998">
    <property type="entry name" value="Quinoprotein alcohol dehydrogenase-like"/>
    <property type="match status" value="1"/>
</dbReference>
<organism evidence="3 4">
    <name type="scientific">Aquisphaera giovannonii</name>
    <dbReference type="NCBI Taxonomy" id="406548"/>
    <lineage>
        <taxon>Bacteria</taxon>
        <taxon>Pseudomonadati</taxon>
        <taxon>Planctomycetota</taxon>
        <taxon>Planctomycetia</taxon>
        <taxon>Isosphaerales</taxon>
        <taxon>Isosphaeraceae</taxon>
        <taxon>Aquisphaera</taxon>
    </lineage>
</organism>
<keyword evidence="4" id="KW-1185">Reference proteome</keyword>
<evidence type="ECO:0000256" key="2">
    <source>
        <dbReference type="SAM" id="MobiDB-lite"/>
    </source>
</evidence>
<dbReference type="KEGG" id="agv:OJF2_66040"/>
<dbReference type="SMART" id="SM00320">
    <property type="entry name" value="WD40"/>
    <property type="match status" value="3"/>
</dbReference>
<feature type="compositionally biased region" description="Polar residues" evidence="2">
    <location>
        <begin position="263"/>
        <end position="275"/>
    </location>
</feature>
<dbReference type="InterPro" id="IPR001680">
    <property type="entry name" value="WD40_rpt"/>
</dbReference>
<dbReference type="InterPro" id="IPR011047">
    <property type="entry name" value="Quinoprotein_ADH-like_sf"/>
</dbReference>
<feature type="repeat" description="WD" evidence="1">
    <location>
        <begin position="176"/>
        <end position="208"/>
    </location>
</feature>
<proteinExistence type="predicted"/>
<dbReference type="PANTHER" id="PTHR19879">
    <property type="entry name" value="TRANSCRIPTION INITIATION FACTOR TFIID"/>
    <property type="match status" value="1"/>
</dbReference>
<evidence type="ECO:0000313" key="3">
    <source>
        <dbReference type="EMBL" id="QEH38008.1"/>
    </source>
</evidence>
<protein>
    <submittedName>
        <fullName evidence="3">WD domain, G-beta repeat</fullName>
    </submittedName>
</protein>